<organism evidence="2 3">
    <name type="scientific">Heterorhabditis bacteriophora</name>
    <name type="common">Entomopathogenic nematode worm</name>
    <dbReference type="NCBI Taxonomy" id="37862"/>
    <lineage>
        <taxon>Eukaryota</taxon>
        <taxon>Metazoa</taxon>
        <taxon>Ecdysozoa</taxon>
        <taxon>Nematoda</taxon>
        <taxon>Chromadorea</taxon>
        <taxon>Rhabditida</taxon>
        <taxon>Rhabditina</taxon>
        <taxon>Rhabditomorpha</taxon>
        <taxon>Strongyloidea</taxon>
        <taxon>Heterorhabditidae</taxon>
        <taxon>Heterorhabditis</taxon>
    </lineage>
</organism>
<sequence>MKRIFNIIGKNAKDTSYQNKAVKHIEEMEKGSVKVPAPKHPTEEKYYKLAQDDYKITEDINEKHTSLIENMNKLNIKSTEPGERWISTKELPTKESEWLHRNDPVWEYGFYEPIESKIPKNKLMLREALEILRARQELSEEGVTQGAIKSREDARNVLTNHKAVKRVDSLILDDIWEYFRPFERKDHQKVVSKSDLALLQDHLKGYSDQSKLTEGVKDFKKLLKRNPSAAEKFDKLEVEDQRRLSAAIVEQRSAEHDRLVKRLKDIEEMENTIEEQKTKLKESKKIDK</sequence>
<evidence type="ECO:0000256" key="1">
    <source>
        <dbReference type="SAM" id="Coils"/>
    </source>
</evidence>
<dbReference type="GO" id="GO:0005739">
    <property type="term" value="C:mitochondrion"/>
    <property type="evidence" value="ECO:0007669"/>
    <property type="project" value="TreeGrafter"/>
</dbReference>
<feature type="coiled-coil region" evidence="1">
    <location>
        <begin position="249"/>
        <end position="286"/>
    </location>
</feature>
<dbReference type="PANTHER" id="PTHR13338:SF4">
    <property type="entry name" value="NADH DEHYDROGENASE [UBIQUINONE] 1 ALPHA SUBCOMPLEX ASSEMBLY FACTOR 4"/>
    <property type="match status" value="1"/>
</dbReference>
<dbReference type="WBParaSite" id="Hba_04964">
    <property type="protein sequence ID" value="Hba_04964"/>
    <property type="gene ID" value="Hba_04964"/>
</dbReference>
<dbReference type="AlphaFoldDB" id="A0A1I7WIY6"/>
<proteinExistence type="predicted"/>
<name>A0A1I7WIY6_HETBA</name>
<dbReference type="Proteomes" id="UP000095283">
    <property type="component" value="Unplaced"/>
</dbReference>
<accession>A0A1I7WIY6</accession>
<dbReference type="PANTHER" id="PTHR13338">
    <property type="entry name" value="UPF0240 PROTEIN"/>
    <property type="match status" value="1"/>
</dbReference>
<evidence type="ECO:0000313" key="2">
    <source>
        <dbReference type="Proteomes" id="UP000095283"/>
    </source>
</evidence>
<dbReference type="GO" id="GO:0032981">
    <property type="term" value="P:mitochondrial respiratory chain complex I assembly"/>
    <property type="evidence" value="ECO:0007669"/>
    <property type="project" value="InterPro"/>
</dbReference>
<evidence type="ECO:0000313" key="3">
    <source>
        <dbReference type="WBParaSite" id="Hba_04964"/>
    </source>
</evidence>
<protein>
    <submittedName>
        <fullName evidence="3">39S ribosomal protein L59, mitochondrial</fullName>
    </submittedName>
</protein>
<keyword evidence="2" id="KW-1185">Reference proteome</keyword>
<dbReference type="Pfam" id="PF06784">
    <property type="entry name" value="UPF0240"/>
    <property type="match status" value="1"/>
</dbReference>
<dbReference type="InterPro" id="IPR009622">
    <property type="entry name" value="NDUFAF4"/>
</dbReference>
<reference evidence="3" key="1">
    <citation type="submission" date="2016-11" db="UniProtKB">
        <authorList>
            <consortium name="WormBaseParasite"/>
        </authorList>
    </citation>
    <scope>IDENTIFICATION</scope>
</reference>
<keyword evidence="1" id="KW-0175">Coiled coil</keyword>